<evidence type="ECO:0000256" key="5">
    <source>
        <dbReference type="SAM" id="MobiDB-lite"/>
    </source>
</evidence>
<dbReference type="GO" id="GO:0005634">
    <property type="term" value="C:nucleus"/>
    <property type="evidence" value="ECO:0007669"/>
    <property type="project" value="InterPro"/>
</dbReference>
<dbReference type="InterPro" id="IPR000014">
    <property type="entry name" value="PAS"/>
</dbReference>
<dbReference type="InterPro" id="IPR050933">
    <property type="entry name" value="Circadian_TF"/>
</dbReference>
<feature type="compositionally biased region" description="Basic and acidic residues" evidence="5">
    <location>
        <begin position="157"/>
        <end position="175"/>
    </location>
</feature>
<dbReference type="GO" id="GO:0003677">
    <property type="term" value="F:DNA binding"/>
    <property type="evidence" value="ECO:0007669"/>
    <property type="project" value="UniProtKB-KW"/>
</dbReference>
<evidence type="ECO:0000256" key="4">
    <source>
        <dbReference type="ARBA" id="ARBA00023242"/>
    </source>
</evidence>
<dbReference type="SUPFAM" id="SSF55785">
    <property type="entry name" value="PYP-like sensor domain (PAS domain)"/>
    <property type="match status" value="1"/>
</dbReference>
<dbReference type="GO" id="GO:0005667">
    <property type="term" value="C:transcription regulator complex"/>
    <property type="evidence" value="ECO:0007669"/>
    <property type="project" value="InterPro"/>
</dbReference>
<dbReference type="GO" id="GO:0045944">
    <property type="term" value="P:positive regulation of transcription by RNA polymerase II"/>
    <property type="evidence" value="ECO:0007669"/>
    <property type="project" value="UniProtKB-ARBA"/>
</dbReference>
<dbReference type="PRINTS" id="PR00785">
    <property type="entry name" value="NCTRNSLOCATR"/>
</dbReference>
<proteinExistence type="predicted"/>
<dbReference type="Gene3D" id="3.30.450.20">
    <property type="entry name" value="PAS domain"/>
    <property type="match status" value="1"/>
</dbReference>
<gene>
    <name evidence="6" type="ORF">TSIB3V08_LOCUS7512</name>
</gene>
<name>A0A7R9AZB9_TIMSH</name>
<keyword evidence="3" id="KW-0804">Transcription</keyword>
<evidence type="ECO:0000256" key="3">
    <source>
        <dbReference type="ARBA" id="ARBA00023163"/>
    </source>
</evidence>
<dbReference type="GO" id="GO:0005737">
    <property type="term" value="C:cytoplasm"/>
    <property type="evidence" value="ECO:0007669"/>
    <property type="project" value="InterPro"/>
</dbReference>
<evidence type="ECO:0000256" key="2">
    <source>
        <dbReference type="ARBA" id="ARBA00023125"/>
    </source>
</evidence>
<reference evidence="6" key="1">
    <citation type="submission" date="2020-11" db="EMBL/GenBank/DDBJ databases">
        <authorList>
            <person name="Tran Van P."/>
        </authorList>
    </citation>
    <scope>NUCLEOTIDE SEQUENCE</scope>
</reference>
<keyword evidence="2" id="KW-0238">DNA-binding</keyword>
<keyword evidence="1" id="KW-0805">Transcription regulation</keyword>
<dbReference type="PANTHER" id="PTHR23042">
    <property type="entry name" value="CIRCADIAN PROTEIN CLOCK/ARNT/BMAL/PAS"/>
    <property type="match status" value="1"/>
</dbReference>
<dbReference type="InterPro" id="IPR001067">
    <property type="entry name" value="Nuc_translocat"/>
</dbReference>
<keyword evidence="4" id="KW-0539">Nucleus</keyword>
<sequence length="212" mass="24210">MYEALDSERVNETSTLWIKRQGRQTRIKSWSVPTRALERSTRSMYVELDIVTPLVYLQGDLLGQSWFDILHPKDVAKVKEQLSSSDLSPRERLIDAKTMLPVKTDMPQGVSRLCPGARRSFFCRMKCKQATQIKEEADTTTGCHRRKKQQHSGIGKVELEELNPHLRGGRVENHLGKTTPSSHDQDSNLDRPVLSSRALHDKRVSQLRHRGG</sequence>
<accession>A0A7R9AZB9</accession>
<dbReference type="CDD" id="cd00130">
    <property type="entry name" value="PAS"/>
    <property type="match status" value="1"/>
</dbReference>
<evidence type="ECO:0008006" key="7">
    <source>
        <dbReference type="Google" id="ProtNLM"/>
    </source>
</evidence>
<dbReference type="EMBL" id="OC003549">
    <property type="protein sequence ID" value="CAD7263434.1"/>
    <property type="molecule type" value="Genomic_DNA"/>
</dbReference>
<organism evidence="6">
    <name type="scientific">Timema shepardi</name>
    <name type="common">Walking stick</name>
    <dbReference type="NCBI Taxonomy" id="629360"/>
    <lineage>
        <taxon>Eukaryota</taxon>
        <taxon>Metazoa</taxon>
        <taxon>Ecdysozoa</taxon>
        <taxon>Arthropoda</taxon>
        <taxon>Hexapoda</taxon>
        <taxon>Insecta</taxon>
        <taxon>Pterygota</taxon>
        <taxon>Neoptera</taxon>
        <taxon>Polyneoptera</taxon>
        <taxon>Phasmatodea</taxon>
        <taxon>Timematodea</taxon>
        <taxon>Timematoidea</taxon>
        <taxon>Timematidae</taxon>
        <taxon>Timema</taxon>
    </lineage>
</organism>
<dbReference type="AlphaFoldDB" id="A0A7R9AZB9"/>
<evidence type="ECO:0000313" key="6">
    <source>
        <dbReference type="EMBL" id="CAD7263434.1"/>
    </source>
</evidence>
<evidence type="ECO:0000256" key="1">
    <source>
        <dbReference type="ARBA" id="ARBA00023015"/>
    </source>
</evidence>
<protein>
    <recommendedName>
        <fullName evidence="7">PAS domain-containing protein</fullName>
    </recommendedName>
</protein>
<feature type="region of interest" description="Disordered" evidence="5">
    <location>
        <begin position="141"/>
        <end position="212"/>
    </location>
</feature>
<dbReference type="GO" id="GO:0003700">
    <property type="term" value="F:DNA-binding transcription factor activity"/>
    <property type="evidence" value="ECO:0007669"/>
    <property type="project" value="InterPro"/>
</dbReference>
<dbReference type="InterPro" id="IPR035965">
    <property type="entry name" value="PAS-like_dom_sf"/>
</dbReference>